<comment type="caution">
    <text evidence="3">The sequence shown here is derived from an EMBL/GenBank/DDBJ whole genome shotgun (WGS) entry which is preliminary data.</text>
</comment>
<proteinExistence type="predicted"/>
<dbReference type="Proteomes" id="UP000657372">
    <property type="component" value="Unassembled WGS sequence"/>
</dbReference>
<dbReference type="InterPro" id="IPR051474">
    <property type="entry name" value="Anti-sigma-K/W_factor"/>
</dbReference>
<dbReference type="RefSeq" id="WP_175624901.1">
    <property type="nucleotide sequence ID" value="NZ_JADOEL010000001.1"/>
</dbReference>
<reference evidence="3 4" key="1">
    <citation type="submission" date="2020-11" db="EMBL/GenBank/DDBJ databases">
        <title>WGS of Herminiimonas contaminans strain Marseille-Q4544 isolated from planarians Schmidtea mediterranea.</title>
        <authorList>
            <person name="Kangale L."/>
        </authorList>
    </citation>
    <scope>NUCLEOTIDE SEQUENCE [LARGE SCALE GENOMIC DNA]</scope>
    <source>
        <strain evidence="3 4">Marseille-Q4544</strain>
    </source>
</reference>
<evidence type="ECO:0000313" key="3">
    <source>
        <dbReference type="EMBL" id="MBF8176464.1"/>
    </source>
</evidence>
<dbReference type="Pfam" id="PF10099">
    <property type="entry name" value="RskA_C"/>
    <property type="match status" value="1"/>
</dbReference>
<dbReference type="PANTHER" id="PTHR37461:SF1">
    <property type="entry name" value="ANTI-SIGMA-K FACTOR RSKA"/>
    <property type="match status" value="1"/>
</dbReference>
<dbReference type="EMBL" id="JADOEL010000001">
    <property type="protein sequence ID" value="MBF8176464.1"/>
    <property type="molecule type" value="Genomic_DNA"/>
</dbReference>
<name>A0ABS0ENX0_9BURK</name>
<feature type="transmembrane region" description="Helical" evidence="1">
    <location>
        <begin position="102"/>
        <end position="122"/>
    </location>
</feature>
<evidence type="ECO:0000313" key="4">
    <source>
        <dbReference type="Proteomes" id="UP000657372"/>
    </source>
</evidence>
<sequence length="244" mass="26556">MTIRQNVRQNATLREMLAAEYALGTLKGGARRRLESWLEDDAALRFAISEWQDRLNPMSEFATPEQPSPEVWRAISKQIGLKKAEQQSRKSFWLGLREDLSFWRGLGMTSTALATVLIAILLTRQPEVAVPPAPMFVATLTNEQAQPIALVTGDAHNHKMVIKVVTRQAVAEDKSLELWAVPKDGAPRSLGLIAADGTVTLPMPAGSTPDSIPLLAVTLEPKGGSPNPNGPTGPIVFKGAWLHI</sequence>
<keyword evidence="4" id="KW-1185">Reference proteome</keyword>
<keyword evidence="1" id="KW-0812">Transmembrane</keyword>
<evidence type="ECO:0000259" key="2">
    <source>
        <dbReference type="Pfam" id="PF10099"/>
    </source>
</evidence>
<dbReference type="PANTHER" id="PTHR37461">
    <property type="entry name" value="ANTI-SIGMA-K FACTOR RSKA"/>
    <property type="match status" value="1"/>
</dbReference>
<protein>
    <submittedName>
        <fullName evidence="3">Anti-sigma factor</fullName>
    </submittedName>
</protein>
<dbReference type="InterPro" id="IPR018764">
    <property type="entry name" value="RskA_C"/>
</dbReference>
<feature type="domain" description="Anti-sigma K factor RskA C-terminal" evidence="2">
    <location>
        <begin position="110"/>
        <end position="235"/>
    </location>
</feature>
<keyword evidence="1" id="KW-1133">Transmembrane helix</keyword>
<keyword evidence="1" id="KW-0472">Membrane</keyword>
<gene>
    <name evidence="3" type="ORF">IXC47_02070</name>
</gene>
<organism evidence="3 4">
    <name type="scientific">Herminiimonas contaminans</name>
    <dbReference type="NCBI Taxonomy" id="1111140"/>
    <lineage>
        <taxon>Bacteria</taxon>
        <taxon>Pseudomonadati</taxon>
        <taxon>Pseudomonadota</taxon>
        <taxon>Betaproteobacteria</taxon>
        <taxon>Burkholderiales</taxon>
        <taxon>Oxalobacteraceae</taxon>
        <taxon>Herminiimonas</taxon>
    </lineage>
</organism>
<accession>A0ABS0ENX0</accession>
<evidence type="ECO:0000256" key="1">
    <source>
        <dbReference type="SAM" id="Phobius"/>
    </source>
</evidence>